<keyword evidence="2" id="KW-1185">Reference proteome</keyword>
<dbReference type="InterPro" id="IPR052709">
    <property type="entry name" value="Transposase-MT_Hybrid"/>
</dbReference>
<dbReference type="Gene3D" id="3.30.420.10">
    <property type="entry name" value="Ribonuclease H-like superfamily/Ribonuclease H"/>
    <property type="match status" value="1"/>
</dbReference>
<organism evidence="1 2">
    <name type="scientific">Paragonimus heterotremus</name>
    <dbReference type="NCBI Taxonomy" id="100268"/>
    <lineage>
        <taxon>Eukaryota</taxon>
        <taxon>Metazoa</taxon>
        <taxon>Spiralia</taxon>
        <taxon>Lophotrochozoa</taxon>
        <taxon>Platyhelminthes</taxon>
        <taxon>Trematoda</taxon>
        <taxon>Digenea</taxon>
        <taxon>Plagiorchiida</taxon>
        <taxon>Troglotremata</taxon>
        <taxon>Troglotrematidae</taxon>
        <taxon>Paragonimus</taxon>
    </lineage>
</organism>
<comment type="caution">
    <text evidence="1">The sequence shown here is derived from an EMBL/GenBank/DDBJ whole genome shotgun (WGS) entry which is preliminary data.</text>
</comment>
<dbReference type="GO" id="GO:0003676">
    <property type="term" value="F:nucleic acid binding"/>
    <property type="evidence" value="ECO:0007669"/>
    <property type="project" value="InterPro"/>
</dbReference>
<dbReference type="PANTHER" id="PTHR46060:SF1">
    <property type="entry name" value="MARINER MOS1 TRANSPOSASE-LIKE PROTEIN"/>
    <property type="match status" value="1"/>
</dbReference>
<dbReference type="AlphaFoldDB" id="A0A8J4WR75"/>
<proteinExistence type="predicted"/>
<evidence type="ECO:0000313" key="1">
    <source>
        <dbReference type="EMBL" id="KAF5400615.1"/>
    </source>
</evidence>
<name>A0A8J4WR75_9TREM</name>
<evidence type="ECO:0000313" key="2">
    <source>
        <dbReference type="Proteomes" id="UP000748531"/>
    </source>
</evidence>
<reference evidence="1" key="1">
    <citation type="submission" date="2019-05" db="EMBL/GenBank/DDBJ databases">
        <title>Annotation for the trematode Paragonimus heterotremus.</title>
        <authorList>
            <person name="Choi Y.-J."/>
        </authorList>
    </citation>
    <scope>NUCLEOTIDE SEQUENCE</scope>
    <source>
        <strain evidence="1">LC</strain>
    </source>
</reference>
<dbReference type="PANTHER" id="PTHR46060">
    <property type="entry name" value="MARINER MOS1 TRANSPOSASE-LIKE PROTEIN"/>
    <property type="match status" value="1"/>
</dbReference>
<dbReference type="InterPro" id="IPR036397">
    <property type="entry name" value="RNaseH_sf"/>
</dbReference>
<accession>A0A8J4WR75</accession>
<dbReference type="Proteomes" id="UP000748531">
    <property type="component" value="Unassembled WGS sequence"/>
</dbReference>
<gene>
    <name evidence="1" type="ORF">PHET_06119</name>
</gene>
<protein>
    <submittedName>
        <fullName evidence="1">Histone-lysine N-methyltransferase SETMAR</fullName>
    </submittedName>
</protein>
<dbReference type="OrthoDB" id="10018757at2759"/>
<sequence length="102" mass="11808">MSVADNARPHTSIKTRETIASFVWTTLRHPPYSPDLAPSDYHLFDPMKEGLRGKQYSSDGEVKTTVKKWLKEQTQKFYEAGIHALIQRWNVAIERNGDYVEK</sequence>
<dbReference type="EMBL" id="LUCH01003052">
    <property type="protein sequence ID" value="KAF5400615.1"/>
    <property type="molecule type" value="Genomic_DNA"/>
</dbReference>